<evidence type="ECO:0000313" key="1">
    <source>
        <dbReference type="EnsemblMetazoa" id="GPPI011402-PA"/>
    </source>
</evidence>
<dbReference type="Proteomes" id="UP000092460">
    <property type="component" value="Unassembled WGS sequence"/>
</dbReference>
<protein>
    <submittedName>
        <fullName evidence="1">Uncharacterized protein</fullName>
    </submittedName>
</protein>
<evidence type="ECO:0000313" key="2">
    <source>
        <dbReference type="Proteomes" id="UP000092460"/>
    </source>
</evidence>
<proteinExistence type="predicted"/>
<dbReference type="EMBL" id="JXJN01004944">
    <property type="status" value="NOT_ANNOTATED_CDS"/>
    <property type="molecule type" value="Genomic_DNA"/>
</dbReference>
<organism evidence="1 2">
    <name type="scientific">Glossina palpalis gambiensis</name>
    <dbReference type="NCBI Taxonomy" id="67801"/>
    <lineage>
        <taxon>Eukaryota</taxon>
        <taxon>Metazoa</taxon>
        <taxon>Ecdysozoa</taxon>
        <taxon>Arthropoda</taxon>
        <taxon>Hexapoda</taxon>
        <taxon>Insecta</taxon>
        <taxon>Pterygota</taxon>
        <taxon>Neoptera</taxon>
        <taxon>Endopterygota</taxon>
        <taxon>Diptera</taxon>
        <taxon>Brachycera</taxon>
        <taxon>Muscomorpha</taxon>
        <taxon>Hippoboscoidea</taxon>
        <taxon>Glossinidae</taxon>
        <taxon>Glossina</taxon>
    </lineage>
</organism>
<name>A0A1B0AWT3_9MUSC</name>
<reference evidence="2" key="1">
    <citation type="submission" date="2015-01" db="EMBL/GenBank/DDBJ databases">
        <authorList>
            <person name="Aksoy S."/>
            <person name="Warren W."/>
            <person name="Wilson R.K."/>
        </authorList>
    </citation>
    <scope>NUCLEOTIDE SEQUENCE [LARGE SCALE GENOMIC DNA]</scope>
    <source>
        <strain evidence="2">IAEA</strain>
    </source>
</reference>
<dbReference type="AlphaFoldDB" id="A0A1B0AWT3"/>
<keyword evidence="2" id="KW-1185">Reference proteome</keyword>
<accession>A0A1B0AWT3</accession>
<reference evidence="1" key="2">
    <citation type="submission" date="2020-05" db="UniProtKB">
        <authorList>
            <consortium name="EnsemblMetazoa"/>
        </authorList>
    </citation>
    <scope>IDENTIFICATION</scope>
    <source>
        <strain evidence="1">IAEA</strain>
    </source>
</reference>
<dbReference type="EnsemblMetazoa" id="GPPI011402-RA">
    <property type="protein sequence ID" value="GPPI011402-PA"/>
    <property type="gene ID" value="GPPI011402"/>
</dbReference>
<sequence>MLSVKLPSRVEIHTRIEMQKFRHKLFLAKVSIKDFKETPKGCRCIMMRVVISKSFCAIMDNLSISWIKERVRQPVERYTLFYVRRGYPKTKSIHSVKDRLEGYCGLCLNTPFKPSSTNGSLLPVSCGECHRACGQIYPQPYLQTADRRFMFFACDQPAIHFANYRVWFAKGYRLYCLGYILSDFGYSSRSLIPLLVSKCAGMILILDIETIARRDNKDKKDKQMLRVNSHFR</sequence>
<dbReference type="VEuPathDB" id="VectorBase:GPPI011402"/>